<keyword evidence="4" id="KW-0547">Nucleotide-binding</keyword>
<keyword evidence="5" id="KW-0508">mRNA splicing</keyword>
<dbReference type="PANTHER" id="PTHR18934:SF109">
    <property type="entry name" value="ATP-DEPENDENT RNA HELICASE DHX15 HOMOLOG"/>
    <property type="match status" value="1"/>
</dbReference>
<dbReference type="Gene3D" id="1.20.120.1080">
    <property type="match status" value="1"/>
</dbReference>
<keyword evidence="3" id="KW-0378">Hydrolase</keyword>
<dbReference type="Proteomes" id="UP000029121">
    <property type="component" value="Unassembled WGS sequence"/>
</dbReference>
<name>R0HKS4_9BRAS</name>
<keyword evidence="2" id="KW-0507">mRNA processing</keyword>
<dbReference type="AlphaFoldDB" id="R0HKS4"/>
<keyword evidence="4" id="KW-0067">ATP-binding</keyword>
<dbReference type="GO" id="GO:0008380">
    <property type="term" value="P:RNA splicing"/>
    <property type="evidence" value="ECO:0007669"/>
    <property type="project" value="UniProtKB-KW"/>
</dbReference>
<evidence type="ECO:0000256" key="3">
    <source>
        <dbReference type="ARBA" id="ARBA00022801"/>
    </source>
</evidence>
<reference evidence="8" key="1">
    <citation type="journal article" date="2013" name="Nat. Genet.">
        <title>The Capsella rubella genome and the genomic consequences of rapid mating system evolution.</title>
        <authorList>
            <person name="Slotte T."/>
            <person name="Hazzouri K.M."/>
            <person name="Agren J.A."/>
            <person name="Koenig D."/>
            <person name="Maumus F."/>
            <person name="Guo Y.L."/>
            <person name="Steige K."/>
            <person name="Platts A.E."/>
            <person name="Escobar J.S."/>
            <person name="Newman L.K."/>
            <person name="Wang W."/>
            <person name="Mandakova T."/>
            <person name="Vello E."/>
            <person name="Smith L.M."/>
            <person name="Henz S.R."/>
            <person name="Steffen J."/>
            <person name="Takuno S."/>
            <person name="Brandvain Y."/>
            <person name="Coop G."/>
            <person name="Andolfatto P."/>
            <person name="Hu T.T."/>
            <person name="Blanchette M."/>
            <person name="Clark R.M."/>
            <person name="Quesneville H."/>
            <person name="Nordborg M."/>
            <person name="Gaut B.S."/>
            <person name="Lysak M.A."/>
            <person name="Jenkins J."/>
            <person name="Grimwood J."/>
            <person name="Chapman J."/>
            <person name="Prochnik S."/>
            <person name="Shu S."/>
            <person name="Rokhsar D."/>
            <person name="Schmutz J."/>
            <person name="Weigel D."/>
            <person name="Wright S.I."/>
        </authorList>
    </citation>
    <scope>NUCLEOTIDE SEQUENCE [LARGE SCALE GENOMIC DNA]</scope>
    <source>
        <strain evidence="8">cv. Monte Gargano</strain>
    </source>
</reference>
<keyword evidence="8" id="KW-1185">Reference proteome</keyword>
<sequence length="132" mass="15364">MDPPAPETLMRVIVVWNYLGALDDEGNLTKTCEIMSDQFPLNPHMSKRCMFNFSPPLCISSMDLFCYKYHFFLCFIRPREAQKAADKAKAIFGHIDGDHLTLLNVVHLHPSNCLDHTLEWLIYNEYDLTRQK</sequence>
<dbReference type="EC" id="3.6.4.13" evidence="1"/>
<evidence type="ECO:0000256" key="4">
    <source>
        <dbReference type="ARBA" id="ARBA00022806"/>
    </source>
</evidence>
<evidence type="ECO:0000256" key="1">
    <source>
        <dbReference type="ARBA" id="ARBA00012552"/>
    </source>
</evidence>
<protein>
    <recommendedName>
        <fullName evidence="1">RNA helicase</fullName>
        <ecNumber evidence="1">3.6.4.13</ecNumber>
    </recommendedName>
</protein>
<accession>R0HKS4</accession>
<evidence type="ECO:0000313" key="7">
    <source>
        <dbReference type="EMBL" id="EOA25830.1"/>
    </source>
</evidence>
<keyword evidence="4" id="KW-0347">Helicase</keyword>
<proteinExistence type="predicted"/>
<comment type="catalytic activity">
    <reaction evidence="6">
        <text>ATP + H2O = ADP + phosphate + H(+)</text>
        <dbReference type="Rhea" id="RHEA:13065"/>
        <dbReference type="ChEBI" id="CHEBI:15377"/>
        <dbReference type="ChEBI" id="CHEBI:15378"/>
        <dbReference type="ChEBI" id="CHEBI:30616"/>
        <dbReference type="ChEBI" id="CHEBI:43474"/>
        <dbReference type="ChEBI" id="CHEBI:456216"/>
        <dbReference type="EC" id="3.6.4.13"/>
    </reaction>
</comment>
<dbReference type="STRING" id="81985.R0HKS4"/>
<evidence type="ECO:0000256" key="2">
    <source>
        <dbReference type="ARBA" id="ARBA00022664"/>
    </source>
</evidence>
<dbReference type="GO" id="GO:0006397">
    <property type="term" value="P:mRNA processing"/>
    <property type="evidence" value="ECO:0007669"/>
    <property type="project" value="UniProtKB-KW"/>
</dbReference>
<dbReference type="EMBL" id="KB870809">
    <property type="protein sequence ID" value="EOA25830.1"/>
    <property type="molecule type" value="Genomic_DNA"/>
</dbReference>
<evidence type="ECO:0000256" key="6">
    <source>
        <dbReference type="ARBA" id="ARBA00047984"/>
    </source>
</evidence>
<dbReference type="eggNOG" id="KOG0925">
    <property type="taxonomic scope" value="Eukaryota"/>
</dbReference>
<gene>
    <name evidence="7" type="ORF">CARUB_v10019202mg</name>
</gene>
<evidence type="ECO:0000256" key="5">
    <source>
        <dbReference type="ARBA" id="ARBA00023187"/>
    </source>
</evidence>
<dbReference type="GO" id="GO:0016787">
    <property type="term" value="F:hydrolase activity"/>
    <property type="evidence" value="ECO:0007669"/>
    <property type="project" value="UniProtKB-KW"/>
</dbReference>
<evidence type="ECO:0000313" key="8">
    <source>
        <dbReference type="Proteomes" id="UP000029121"/>
    </source>
</evidence>
<dbReference type="PANTHER" id="PTHR18934">
    <property type="entry name" value="ATP-DEPENDENT RNA HELICASE"/>
    <property type="match status" value="1"/>
</dbReference>
<organism evidence="7 8">
    <name type="scientific">Capsella rubella</name>
    <dbReference type="NCBI Taxonomy" id="81985"/>
    <lineage>
        <taxon>Eukaryota</taxon>
        <taxon>Viridiplantae</taxon>
        <taxon>Streptophyta</taxon>
        <taxon>Embryophyta</taxon>
        <taxon>Tracheophyta</taxon>
        <taxon>Spermatophyta</taxon>
        <taxon>Magnoliopsida</taxon>
        <taxon>eudicotyledons</taxon>
        <taxon>Gunneridae</taxon>
        <taxon>Pentapetalae</taxon>
        <taxon>rosids</taxon>
        <taxon>malvids</taxon>
        <taxon>Brassicales</taxon>
        <taxon>Brassicaceae</taxon>
        <taxon>Camelineae</taxon>
        <taxon>Capsella</taxon>
    </lineage>
</organism>
<dbReference type="GO" id="GO:0003724">
    <property type="term" value="F:RNA helicase activity"/>
    <property type="evidence" value="ECO:0007669"/>
    <property type="project" value="UniProtKB-EC"/>
</dbReference>
<dbReference type="GO" id="GO:0003723">
    <property type="term" value="F:RNA binding"/>
    <property type="evidence" value="ECO:0007669"/>
    <property type="project" value="TreeGrafter"/>
</dbReference>